<gene>
    <name evidence="3" type="ORF">OBO34_18615</name>
</gene>
<dbReference type="InterPro" id="IPR013783">
    <property type="entry name" value="Ig-like_fold"/>
</dbReference>
<dbReference type="Gene3D" id="2.60.40.10">
    <property type="entry name" value="Immunoglobulins"/>
    <property type="match status" value="2"/>
</dbReference>
<evidence type="ECO:0000313" key="3">
    <source>
        <dbReference type="EMBL" id="MCU7380346.1"/>
    </source>
</evidence>
<dbReference type="EMBL" id="JAOSHN010000009">
    <property type="protein sequence ID" value="MCU7380346.1"/>
    <property type="molecule type" value="Genomic_DNA"/>
</dbReference>
<dbReference type="SMART" id="SM00635">
    <property type="entry name" value="BID_2"/>
    <property type="match status" value="2"/>
</dbReference>
<dbReference type="SUPFAM" id="SSF49373">
    <property type="entry name" value="Invasin/intimin cell-adhesion fragments"/>
    <property type="match status" value="2"/>
</dbReference>
<protein>
    <submittedName>
        <fullName evidence="3">Ig-like domain-containing protein</fullName>
    </submittedName>
</protein>
<comment type="caution">
    <text evidence="3">The sequence shown here is derived from an EMBL/GenBank/DDBJ whole genome shotgun (WGS) entry which is preliminary data.</text>
</comment>
<dbReference type="Proteomes" id="UP001065549">
    <property type="component" value="Unassembled WGS sequence"/>
</dbReference>
<dbReference type="SMART" id="SM00060">
    <property type="entry name" value="FN3"/>
    <property type="match status" value="2"/>
</dbReference>
<dbReference type="Pfam" id="PF00041">
    <property type="entry name" value="fn3"/>
    <property type="match status" value="1"/>
</dbReference>
<evidence type="ECO:0000256" key="1">
    <source>
        <dbReference type="SAM" id="SignalP"/>
    </source>
</evidence>
<accession>A0A9J6QXZ8</accession>
<dbReference type="Gene3D" id="2.60.40.1080">
    <property type="match status" value="2"/>
</dbReference>
<evidence type="ECO:0000259" key="2">
    <source>
        <dbReference type="PROSITE" id="PS50853"/>
    </source>
</evidence>
<reference evidence="3" key="1">
    <citation type="submission" date="2022-09" db="EMBL/GenBank/DDBJ databases">
        <title>Culturomic study of gut microbiota in children with autism spectrum disorder.</title>
        <authorList>
            <person name="Efimov B.A."/>
            <person name="Chaplin A.V."/>
            <person name="Sokolova S.R."/>
            <person name="Pikina A.P."/>
            <person name="Korzhanova M."/>
            <person name="Belova V."/>
            <person name="Korostin D."/>
        </authorList>
    </citation>
    <scope>NUCLEOTIDE SEQUENCE</scope>
    <source>
        <strain evidence="3">ASD5510</strain>
    </source>
</reference>
<keyword evidence="4" id="KW-1185">Reference proteome</keyword>
<dbReference type="InterPro" id="IPR044060">
    <property type="entry name" value="Bacterial_rp_domain"/>
</dbReference>
<dbReference type="CDD" id="cd00063">
    <property type="entry name" value="FN3"/>
    <property type="match status" value="2"/>
</dbReference>
<dbReference type="InterPro" id="IPR008964">
    <property type="entry name" value="Invasin/intimin_cell_adhesion"/>
</dbReference>
<dbReference type="InterPro" id="IPR036116">
    <property type="entry name" value="FN3_sf"/>
</dbReference>
<keyword evidence="1" id="KW-0732">Signal</keyword>
<dbReference type="Pfam" id="PF02368">
    <property type="entry name" value="Big_2"/>
    <property type="match status" value="2"/>
</dbReference>
<dbReference type="RefSeq" id="WP_253021067.1">
    <property type="nucleotide sequence ID" value="NZ_JAOSHN010000009.1"/>
</dbReference>
<dbReference type="PROSITE" id="PS50853">
    <property type="entry name" value="FN3"/>
    <property type="match status" value="1"/>
</dbReference>
<dbReference type="InterPro" id="IPR003343">
    <property type="entry name" value="Big_2"/>
</dbReference>
<evidence type="ECO:0000313" key="4">
    <source>
        <dbReference type="Proteomes" id="UP001065549"/>
    </source>
</evidence>
<feature type="domain" description="Fibronectin type-III" evidence="2">
    <location>
        <begin position="1332"/>
        <end position="1423"/>
    </location>
</feature>
<feature type="chain" id="PRO_5039888820" evidence="1">
    <location>
        <begin position="33"/>
        <end position="1423"/>
    </location>
</feature>
<proteinExistence type="predicted"/>
<sequence>MNVKERSYGNSFLAVLVIVLMILAAQSASVFAEDIDASKLSPDGSVTGFSNPGGWIYDDAAKAYTKSGVEYNGAMFQTETITGPAVCSFQYEVKGGNLDFFALLLDDQQQGDSYNTETNGFKEIMVPIPEGSHTLTFMYMGFGGTGSVSIRDFSLIRGLADITISSGTASKAYKFQDVNEEYFPSRGDVTYTIETKITDKVSGLQLSASLDGNEVVISNGKVEIPMTETSSERKLELTINNSGKSYTKTITITPAQTENAGVAIEGDAAKGQVTAEYAGAFLQTDGTINDIKRNSTVMIKAAPKSGVDFLGWVDGAGQFLSAEKEYSFQVEKNVKIKAVFSQNDYAARNDGKFYASLEEALAEAKAGDTVILTGDTTLKNNATVPKDVFLLLPTDALDTKGYASSGYCPDGTDKTTPYTGIGKNAKLYHILTISKDASLFINGRVLVNAVVGRPAAGYYDQDITGGYSQIKLEGNLIVKNQGLLDVGGYITGTGQIRGETGSEIRDLYVVRHWRGGTQASNMHFAKVYPMNEYDCHNIQTTTRIDYGASLVGTVKMYATSLFGGGGKFYCTRFPQINNENGLFRLSDESSYAEKSYENGVEIIKLYGGAAFSNSSLKITTLNLSTKDYIYPIDGDYSFEFHNGVYSFDNDYKFMPGAKVTVARDAKLTIPEKKKVVFYDKFEDPLNTGYAGDNTQYPQDRSPAQLILNGALDLKGTLAGQVVCGSEYSVSRECDAGLMLTTKEANGYKGNPKTKDYSFQLTWLNENGESIGAPAAKPHVGDWIADADGLNHTRTCTKCGTVETKLHEYDAWSSVDESQHKHTCTFCGHEEQADHQWSTGVENQDGTELVYTCKDCSVKRTEKLVTAFNLNKQSTELVKGNKEQLIALIEPEDAADKTVIWMSTNENIATVDENGLVTAKAVGNTLIEAKSSNDKLTLATCAVSVTEEQGEEIPGVGDNPVVAIQPETDEQGALNAEPIVQLIQKAEQNETIVILLEQKDDEALPTIPADVFKQAKEKTGEPIVIQTVTKDKDKIDATFVFQRSELTREDLPVNVDISKTLDTKGQTLLAACLPADAVNKTLRLGHSGAFPGTATLILDVSDRFKAGERVHLYYLDTDKNNLTLTAKDLVVDTNGRITVKMTHASSYVLTSVVYKGKNITGITLDKTSLSLEAGQKSKLSASVQPEDAADKTVTWSASNEKIAKVNQSGEVTAIAPGNAKVYAKTADGRTAVCAVEVRLGQPSGLKVTSKEYNKTRLTWKRAAGAKGYKVYRATSKKGKYKVVKTTKSTAYTDKKLKTGKTYYYKVKAYAAIDGKTAYSAYTTIKKVKVIPAAPKGVKAKATGSRGAKCYWKKVAGASGYEVYRSKGDTKHFKKIRTAGKNSRSYKSQSLSKKTKYYYKVRAYRKAAGKKVYSQYSKTTVVFVK</sequence>
<dbReference type="Pfam" id="PF18998">
    <property type="entry name" value="Flg_new_2"/>
    <property type="match status" value="1"/>
</dbReference>
<organism evidence="3 4">
    <name type="scientific">Hominibacterium faecale</name>
    <dbReference type="NCBI Taxonomy" id="2839743"/>
    <lineage>
        <taxon>Bacteria</taxon>
        <taxon>Bacillati</taxon>
        <taxon>Bacillota</taxon>
        <taxon>Clostridia</taxon>
        <taxon>Peptostreptococcales</taxon>
        <taxon>Anaerovoracaceae</taxon>
        <taxon>Hominibacterium</taxon>
    </lineage>
</organism>
<name>A0A9J6QXZ8_9FIRM</name>
<dbReference type="InterPro" id="IPR003961">
    <property type="entry name" value="FN3_dom"/>
</dbReference>
<feature type="signal peptide" evidence="1">
    <location>
        <begin position="1"/>
        <end position="32"/>
    </location>
</feature>
<dbReference type="SUPFAM" id="SSF49265">
    <property type="entry name" value="Fibronectin type III"/>
    <property type="match status" value="1"/>
</dbReference>